<gene>
    <name evidence="1" type="ORF">UFOVP112_231</name>
</gene>
<evidence type="ECO:0000313" key="1">
    <source>
        <dbReference type="EMBL" id="CAB4129133.1"/>
    </source>
</evidence>
<reference evidence="1" key="1">
    <citation type="submission" date="2020-04" db="EMBL/GenBank/DDBJ databases">
        <authorList>
            <person name="Chiriac C."/>
            <person name="Salcher M."/>
            <person name="Ghai R."/>
            <person name="Kavagutti S V."/>
        </authorList>
    </citation>
    <scope>NUCLEOTIDE SEQUENCE</scope>
</reference>
<accession>A0A6J5L703</accession>
<proteinExistence type="predicted"/>
<sequence length="394" mass="45207">MAQYKHPHVEDYIEIIAGYREPNGKSNHNIFTIAEPIISLARYDMKVVPSLAEQSIGGQGYTDKQAKLATELVLKYERQLSKLNIDITPVRTPVYRLPLRTIDRQCRVWLDNDTIKVKFPYNAQLIDTVREATKTSKGHFAFDRNARVYNVALTEWNLNWVYSFALQNNFEIDMSVKDLMNLVLDVEKNPYKIELCYTNDSKLNISNAADSLIDYIENNLGGLELENILTLCDNAPILGYTVHADIVNDVTRNFGTRFWNLCANRHLKVNTLTNHALVKDIAEYARLNNRFPIYVYEPDLSKRLHTEFNKYFPDSIMTLDNKVMDTGISSDVKVVYTTKIPRTQIGRIPLLVSSAGMLFGGDRQVWIQTAEKVVYFTNEVYNKSIKGPDVCKLD</sequence>
<dbReference type="EMBL" id="LR796233">
    <property type="protein sequence ID" value="CAB4129133.1"/>
    <property type="molecule type" value="Genomic_DNA"/>
</dbReference>
<name>A0A6J5L703_9CAUD</name>
<organism evidence="1">
    <name type="scientific">uncultured Caudovirales phage</name>
    <dbReference type="NCBI Taxonomy" id="2100421"/>
    <lineage>
        <taxon>Viruses</taxon>
        <taxon>Duplodnaviria</taxon>
        <taxon>Heunggongvirae</taxon>
        <taxon>Uroviricota</taxon>
        <taxon>Caudoviricetes</taxon>
        <taxon>Peduoviridae</taxon>
        <taxon>Maltschvirus</taxon>
        <taxon>Maltschvirus maltsch</taxon>
    </lineage>
</organism>
<protein>
    <submittedName>
        <fullName evidence="1">Uncharacterized protein</fullName>
    </submittedName>
</protein>